<dbReference type="GO" id="GO:0003700">
    <property type="term" value="F:DNA-binding transcription factor activity"/>
    <property type="evidence" value="ECO:0007669"/>
    <property type="project" value="InterPro"/>
</dbReference>
<proteinExistence type="predicted"/>
<dbReference type="Ensembl" id="ENSPKIT00000012542.1">
    <property type="protein sequence ID" value="ENSPKIP00000031690.1"/>
    <property type="gene ID" value="ENSPKIG00000012076.1"/>
</dbReference>
<sequence>MLDMDDMKSPDGFFQKPAFSISNLLLRREGVVNDTGAAMEECCSKNLDPQLQSNSPREPASKGVFVRCGLHNDDCNGNETDDIKACDFQKKLLTGGKNAGEKGAKNNDGGSEVKADENEGKMKFEKPPFSYNALIMMAIRQSPERRLTLNGIYEFIMGNFPYYRDNKQGWQNSIRHNLSLNKCFVKVPRHYDDPGKGNYWMLDPSSDDVFIGGATGKLRRRPNAASRAKLAFKRGSRLANTNPAGFAITGSFYWPGPPLITFRQSAQPPSGSGLSYGSSYFGSHPGNTSSHHLCAPTAGAERLLHAHQESPPFAARGHNSRFHHMASATSFTSSALPCSVSLHSPCPLSLFPGSASYFCSHQSHPAPLCPVSQG</sequence>
<dbReference type="SMART" id="SM00339">
    <property type="entry name" value="FH"/>
    <property type="match status" value="1"/>
</dbReference>
<reference evidence="7" key="1">
    <citation type="submission" date="2025-08" db="UniProtKB">
        <authorList>
            <consortium name="Ensembl"/>
        </authorList>
    </citation>
    <scope>IDENTIFICATION</scope>
</reference>
<dbReference type="GO" id="GO:0005634">
    <property type="term" value="C:nucleus"/>
    <property type="evidence" value="ECO:0007669"/>
    <property type="project" value="UniProtKB-SubCell"/>
</dbReference>
<evidence type="ECO:0000256" key="5">
    <source>
        <dbReference type="SAM" id="MobiDB-lite"/>
    </source>
</evidence>
<dbReference type="InterPro" id="IPR001766">
    <property type="entry name" value="Fork_head_dom"/>
</dbReference>
<keyword evidence="8" id="KW-1185">Reference proteome</keyword>
<keyword evidence="2 4" id="KW-0238">DNA-binding</keyword>
<feature type="region of interest" description="Disordered" evidence="5">
    <location>
        <begin position="97"/>
        <end position="120"/>
    </location>
</feature>
<dbReference type="FunFam" id="1.10.10.10:FF:000135">
    <property type="entry name" value="forkhead box protein G1"/>
    <property type="match status" value="1"/>
</dbReference>
<dbReference type="PANTHER" id="PTHR46617:SF6">
    <property type="entry name" value="FORKHEAD BOX PROTEIN G1"/>
    <property type="match status" value="1"/>
</dbReference>
<name>A0A3B3SN17_9TELE</name>
<dbReference type="AlphaFoldDB" id="A0A3B3SN17"/>
<dbReference type="InterPro" id="IPR047208">
    <property type="entry name" value="FOXG1"/>
</dbReference>
<dbReference type="PROSITE" id="PS00657">
    <property type="entry name" value="FORK_HEAD_1"/>
    <property type="match status" value="1"/>
</dbReference>
<evidence type="ECO:0000256" key="1">
    <source>
        <dbReference type="ARBA" id="ARBA00004123"/>
    </source>
</evidence>
<dbReference type="PROSITE" id="PS50039">
    <property type="entry name" value="FORK_HEAD_3"/>
    <property type="match status" value="1"/>
</dbReference>
<accession>A0A3B3SN17</accession>
<dbReference type="GO" id="GO:0006357">
    <property type="term" value="P:regulation of transcription by RNA polymerase II"/>
    <property type="evidence" value="ECO:0007669"/>
    <property type="project" value="TreeGrafter"/>
</dbReference>
<dbReference type="PANTHER" id="PTHR46617">
    <property type="entry name" value="FORKHEAD BOX PROTEIN G1"/>
    <property type="match status" value="1"/>
</dbReference>
<reference evidence="7" key="2">
    <citation type="submission" date="2025-09" db="UniProtKB">
        <authorList>
            <consortium name="Ensembl"/>
        </authorList>
    </citation>
    <scope>IDENTIFICATION</scope>
</reference>
<evidence type="ECO:0000256" key="3">
    <source>
        <dbReference type="ARBA" id="ARBA00034868"/>
    </source>
</evidence>
<dbReference type="CDD" id="cd20021">
    <property type="entry name" value="FH_FOXG"/>
    <property type="match status" value="1"/>
</dbReference>
<evidence type="ECO:0000256" key="4">
    <source>
        <dbReference type="PROSITE-ProRule" id="PRU00089"/>
    </source>
</evidence>
<protein>
    <recommendedName>
        <fullName evidence="3">Forkhead box protein G1</fullName>
    </recommendedName>
</protein>
<dbReference type="GeneTree" id="ENSGT00940000167604"/>
<comment type="subcellular location">
    <subcellularLocation>
        <location evidence="1 4">Nucleus</location>
    </subcellularLocation>
</comment>
<feature type="domain" description="Fork-head" evidence="6">
    <location>
        <begin position="126"/>
        <end position="220"/>
    </location>
</feature>
<dbReference type="InterPro" id="IPR018122">
    <property type="entry name" value="TF_fork_head_CS_1"/>
</dbReference>
<dbReference type="SUPFAM" id="SSF46785">
    <property type="entry name" value="Winged helix' DNA-binding domain"/>
    <property type="match status" value="1"/>
</dbReference>
<feature type="compositionally biased region" description="Basic and acidic residues" evidence="5">
    <location>
        <begin position="99"/>
        <end position="120"/>
    </location>
</feature>
<evidence type="ECO:0000256" key="2">
    <source>
        <dbReference type="ARBA" id="ARBA00023125"/>
    </source>
</evidence>
<dbReference type="GO" id="GO:1990837">
    <property type="term" value="F:sequence-specific double-stranded DNA binding"/>
    <property type="evidence" value="ECO:0007669"/>
    <property type="project" value="TreeGrafter"/>
</dbReference>
<dbReference type="GeneID" id="111860551"/>
<organism evidence="7 8">
    <name type="scientific">Paramormyrops kingsleyae</name>
    <dbReference type="NCBI Taxonomy" id="1676925"/>
    <lineage>
        <taxon>Eukaryota</taxon>
        <taxon>Metazoa</taxon>
        <taxon>Chordata</taxon>
        <taxon>Craniata</taxon>
        <taxon>Vertebrata</taxon>
        <taxon>Euteleostomi</taxon>
        <taxon>Actinopterygii</taxon>
        <taxon>Neopterygii</taxon>
        <taxon>Teleostei</taxon>
        <taxon>Osteoglossocephala</taxon>
        <taxon>Osteoglossomorpha</taxon>
        <taxon>Osteoglossiformes</taxon>
        <taxon>Mormyridae</taxon>
        <taxon>Paramormyrops</taxon>
    </lineage>
</organism>
<dbReference type="Gene3D" id="1.10.10.10">
    <property type="entry name" value="Winged helix-like DNA-binding domain superfamily/Winged helix DNA-binding domain"/>
    <property type="match status" value="1"/>
</dbReference>
<dbReference type="CTD" id="571323"/>
<dbReference type="PRINTS" id="PR00053">
    <property type="entry name" value="FORKHEAD"/>
</dbReference>
<dbReference type="Pfam" id="PF00250">
    <property type="entry name" value="Forkhead"/>
    <property type="match status" value="1"/>
</dbReference>
<dbReference type="PROSITE" id="PS00658">
    <property type="entry name" value="FORK_HEAD_2"/>
    <property type="match status" value="1"/>
</dbReference>
<evidence type="ECO:0000313" key="8">
    <source>
        <dbReference type="Proteomes" id="UP000261540"/>
    </source>
</evidence>
<dbReference type="STRING" id="1676925.ENSPKIP00000031690"/>
<evidence type="ECO:0000313" key="7">
    <source>
        <dbReference type="Ensembl" id="ENSPKIP00000031690.1"/>
    </source>
</evidence>
<dbReference type="RefSeq" id="XP_023700152.1">
    <property type="nucleotide sequence ID" value="XM_023844384.2"/>
</dbReference>
<dbReference type="InterPro" id="IPR036388">
    <property type="entry name" value="WH-like_DNA-bd_sf"/>
</dbReference>
<dbReference type="Proteomes" id="UP000261540">
    <property type="component" value="Unplaced"/>
</dbReference>
<dbReference type="InterPro" id="IPR030456">
    <property type="entry name" value="TF_fork_head_CS_2"/>
</dbReference>
<dbReference type="InterPro" id="IPR036390">
    <property type="entry name" value="WH_DNA-bd_sf"/>
</dbReference>
<keyword evidence="4" id="KW-0539">Nucleus</keyword>
<feature type="DNA-binding region" description="Fork-head" evidence="4">
    <location>
        <begin position="126"/>
        <end position="220"/>
    </location>
</feature>
<evidence type="ECO:0000259" key="6">
    <source>
        <dbReference type="PROSITE" id="PS50039"/>
    </source>
</evidence>